<protein>
    <submittedName>
        <fullName evidence="1">Uncharacterized protein</fullName>
    </submittedName>
</protein>
<feature type="non-terminal residue" evidence="1">
    <location>
        <position position="126"/>
    </location>
</feature>
<organism evidence="1">
    <name type="scientific">marine metagenome</name>
    <dbReference type="NCBI Taxonomy" id="408172"/>
    <lineage>
        <taxon>unclassified sequences</taxon>
        <taxon>metagenomes</taxon>
        <taxon>ecological metagenomes</taxon>
    </lineage>
</organism>
<feature type="non-terminal residue" evidence="1">
    <location>
        <position position="1"/>
    </location>
</feature>
<name>A0A382DC77_9ZZZZ</name>
<evidence type="ECO:0000313" key="1">
    <source>
        <dbReference type="EMBL" id="SVB35257.1"/>
    </source>
</evidence>
<reference evidence="1" key="1">
    <citation type="submission" date="2018-05" db="EMBL/GenBank/DDBJ databases">
        <authorList>
            <person name="Lanie J.A."/>
            <person name="Ng W.-L."/>
            <person name="Kazmierczak K.M."/>
            <person name="Andrzejewski T.M."/>
            <person name="Davidsen T.M."/>
            <person name="Wayne K.J."/>
            <person name="Tettelin H."/>
            <person name="Glass J.I."/>
            <person name="Rusch D."/>
            <person name="Podicherti R."/>
            <person name="Tsui H.-C.T."/>
            <person name="Winkler M.E."/>
        </authorList>
    </citation>
    <scope>NUCLEOTIDE SEQUENCE</scope>
</reference>
<sequence length="126" mass="13488">VKKIFYLLIFLTITVSDVVAEESDLPIGPLGKPDLNGVWQVLNSANFNLEAHAASASLAMVEGPIVPVPHPSTVLFGAVGSVPAGLGVVEGGTIPYKKKALKKRDENKKNWLDRDPEIKCYLPGVP</sequence>
<dbReference type="EMBL" id="UINC01038353">
    <property type="protein sequence ID" value="SVB35257.1"/>
    <property type="molecule type" value="Genomic_DNA"/>
</dbReference>
<proteinExistence type="predicted"/>
<accession>A0A382DC77</accession>
<gene>
    <name evidence="1" type="ORF">METZ01_LOCUS188111</name>
</gene>
<dbReference type="AlphaFoldDB" id="A0A382DC77"/>